<feature type="transmembrane region" description="Helical" evidence="7">
    <location>
        <begin position="66"/>
        <end position="89"/>
    </location>
</feature>
<name>A0A174JI53_9FIRM</name>
<dbReference type="AlphaFoldDB" id="A0A174JI53"/>
<gene>
    <name evidence="9" type="primary">cmpB_4</name>
    <name evidence="10" type="ORF">DWX31_05110</name>
    <name evidence="12" type="ORF">DXC39_27245</name>
    <name evidence="11" type="ORF">DXD79_24685</name>
    <name evidence="9" type="ORF">ERS852407_04561</name>
</gene>
<organism evidence="9 13">
    <name type="scientific">Hungatella hathewayi</name>
    <dbReference type="NCBI Taxonomy" id="154046"/>
    <lineage>
        <taxon>Bacteria</taxon>
        <taxon>Bacillati</taxon>
        <taxon>Bacillota</taxon>
        <taxon>Clostridia</taxon>
        <taxon>Lachnospirales</taxon>
        <taxon>Lachnospiraceae</taxon>
        <taxon>Hungatella</taxon>
    </lineage>
</organism>
<feature type="transmembrane region" description="Helical" evidence="7">
    <location>
        <begin position="14"/>
        <end position="31"/>
    </location>
</feature>
<dbReference type="RefSeq" id="WP_002603113.1">
    <property type="nucleotide sequence ID" value="NZ_CABIXC010000015.1"/>
</dbReference>
<evidence type="ECO:0000313" key="10">
    <source>
        <dbReference type="EMBL" id="RGD71662.1"/>
    </source>
</evidence>
<protein>
    <submittedName>
        <fullName evidence="10">ABC transporter permease subunit</fullName>
    </submittedName>
    <submittedName>
        <fullName evidence="9">ABC-type nitrate/sulfonate/bicarbonate transport system, permease component</fullName>
    </submittedName>
</protein>
<evidence type="ECO:0000313" key="14">
    <source>
        <dbReference type="Proteomes" id="UP000261023"/>
    </source>
</evidence>
<keyword evidence="5 7" id="KW-1133">Transmembrane helix</keyword>
<evidence type="ECO:0000256" key="2">
    <source>
        <dbReference type="ARBA" id="ARBA00022448"/>
    </source>
</evidence>
<dbReference type="Proteomes" id="UP000095651">
    <property type="component" value="Unassembled WGS sequence"/>
</dbReference>
<dbReference type="Proteomes" id="UP000263014">
    <property type="component" value="Unassembled WGS sequence"/>
</dbReference>
<evidence type="ECO:0000313" key="9">
    <source>
        <dbReference type="EMBL" id="CUO96875.1"/>
    </source>
</evidence>
<dbReference type="EMBL" id="QSSQ01000043">
    <property type="protein sequence ID" value="RGL95916.1"/>
    <property type="molecule type" value="Genomic_DNA"/>
</dbReference>
<evidence type="ECO:0000313" key="13">
    <source>
        <dbReference type="Proteomes" id="UP000095651"/>
    </source>
</evidence>
<reference evidence="14 15" key="2">
    <citation type="submission" date="2018-08" db="EMBL/GenBank/DDBJ databases">
        <title>A genome reference for cultivated species of the human gut microbiota.</title>
        <authorList>
            <person name="Zou Y."/>
            <person name="Xue W."/>
            <person name="Luo G."/>
        </authorList>
    </citation>
    <scope>NUCLEOTIDE SEQUENCE [LARGE SCALE GENOMIC DNA]</scope>
    <source>
        <strain evidence="10 14">AF19-13AC</strain>
        <strain evidence="12 15">TF05-11AC</strain>
        <strain evidence="11 16">TM09-12</strain>
    </source>
</reference>
<comment type="similarity">
    <text evidence="7">Belongs to the binding-protein-dependent transport system permease family.</text>
</comment>
<dbReference type="InterPro" id="IPR000515">
    <property type="entry name" value="MetI-like"/>
</dbReference>
<evidence type="ECO:0000313" key="11">
    <source>
        <dbReference type="EMBL" id="RGI98740.1"/>
    </source>
</evidence>
<evidence type="ECO:0000256" key="5">
    <source>
        <dbReference type="ARBA" id="ARBA00022989"/>
    </source>
</evidence>
<evidence type="ECO:0000259" key="8">
    <source>
        <dbReference type="PROSITE" id="PS50928"/>
    </source>
</evidence>
<feature type="transmembrane region" description="Helical" evidence="7">
    <location>
        <begin position="110"/>
        <end position="133"/>
    </location>
</feature>
<dbReference type="PANTHER" id="PTHR30151">
    <property type="entry name" value="ALKANE SULFONATE ABC TRANSPORTER-RELATED, MEMBRANE SUBUNIT"/>
    <property type="match status" value="1"/>
</dbReference>
<dbReference type="EMBL" id="QSON01000015">
    <property type="protein sequence ID" value="RGI98740.1"/>
    <property type="molecule type" value="Genomic_DNA"/>
</dbReference>
<dbReference type="SUPFAM" id="SSF161098">
    <property type="entry name" value="MetI-like"/>
    <property type="match status" value="1"/>
</dbReference>
<evidence type="ECO:0000256" key="7">
    <source>
        <dbReference type="RuleBase" id="RU363032"/>
    </source>
</evidence>
<evidence type="ECO:0000313" key="12">
    <source>
        <dbReference type="EMBL" id="RGL95916.1"/>
    </source>
</evidence>
<feature type="transmembrane region" description="Helical" evidence="7">
    <location>
        <begin position="198"/>
        <end position="219"/>
    </location>
</feature>
<feature type="transmembrane region" description="Helical" evidence="7">
    <location>
        <begin position="225"/>
        <end position="245"/>
    </location>
</feature>
<dbReference type="Pfam" id="PF00528">
    <property type="entry name" value="BPD_transp_1"/>
    <property type="match status" value="1"/>
</dbReference>
<accession>A0A174JI53</accession>
<dbReference type="EMBL" id="CYZE01000015">
    <property type="protein sequence ID" value="CUO96875.1"/>
    <property type="molecule type" value="Genomic_DNA"/>
</dbReference>
<dbReference type="Gene3D" id="1.10.3720.10">
    <property type="entry name" value="MetI-like"/>
    <property type="match status" value="1"/>
</dbReference>
<dbReference type="Proteomes" id="UP000261257">
    <property type="component" value="Unassembled WGS sequence"/>
</dbReference>
<dbReference type="EMBL" id="QTJW01000003">
    <property type="protein sequence ID" value="RGD71662.1"/>
    <property type="molecule type" value="Genomic_DNA"/>
</dbReference>
<keyword evidence="6 7" id="KW-0472">Membrane</keyword>
<proteinExistence type="inferred from homology"/>
<evidence type="ECO:0000313" key="15">
    <source>
        <dbReference type="Proteomes" id="UP000261257"/>
    </source>
</evidence>
<evidence type="ECO:0000256" key="3">
    <source>
        <dbReference type="ARBA" id="ARBA00022475"/>
    </source>
</evidence>
<dbReference type="PANTHER" id="PTHR30151:SF16">
    <property type="entry name" value="ABC TRANSPORTER PERMEASE PROTEIN"/>
    <property type="match status" value="1"/>
</dbReference>
<evidence type="ECO:0000313" key="16">
    <source>
        <dbReference type="Proteomes" id="UP000263014"/>
    </source>
</evidence>
<reference evidence="9 13" key="1">
    <citation type="submission" date="2015-09" db="EMBL/GenBank/DDBJ databases">
        <authorList>
            <consortium name="Pathogen Informatics"/>
        </authorList>
    </citation>
    <scope>NUCLEOTIDE SEQUENCE [LARGE SCALE GENOMIC DNA]</scope>
    <source>
        <strain evidence="9 13">2789STDY5608850</strain>
    </source>
</reference>
<dbReference type="GO" id="GO:0005886">
    <property type="term" value="C:plasma membrane"/>
    <property type="evidence" value="ECO:0007669"/>
    <property type="project" value="UniProtKB-SubCell"/>
</dbReference>
<evidence type="ECO:0000256" key="4">
    <source>
        <dbReference type="ARBA" id="ARBA00022692"/>
    </source>
</evidence>
<dbReference type="Proteomes" id="UP000261023">
    <property type="component" value="Unassembled WGS sequence"/>
</dbReference>
<feature type="domain" description="ABC transmembrane type-1" evidence="8">
    <location>
        <begin position="65"/>
        <end position="250"/>
    </location>
</feature>
<keyword evidence="2 7" id="KW-0813">Transport</keyword>
<comment type="subcellular location">
    <subcellularLocation>
        <location evidence="1 7">Cell membrane</location>
        <topology evidence="1 7">Multi-pass membrane protein</topology>
    </subcellularLocation>
</comment>
<dbReference type="OrthoDB" id="9796361at2"/>
<keyword evidence="3" id="KW-1003">Cell membrane</keyword>
<evidence type="ECO:0000256" key="6">
    <source>
        <dbReference type="ARBA" id="ARBA00023136"/>
    </source>
</evidence>
<dbReference type="PROSITE" id="PS50928">
    <property type="entry name" value="ABC_TM1"/>
    <property type="match status" value="1"/>
</dbReference>
<keyword evidence="4 7" id="KW-0812">Transmembrane</keyword>
<dbReference type="InterPro" id="IPR035906">
    <property type="entry name" value="MetI-like_sf"/>
</dbReference>
<feature type="transmembrane region" description="Helical" evidence="7">
    <location>
        <begin position="139"/>
        <end position="157"/>
    </location>
</feature>
<sequence length="266" mass="28972">MTERFLDTITKKKWAGRLFWISVFLLLWELFCRISNVSPLLVPSPEQVCATLIQGITQGDLIWQSAYSLGIIAFSLIISAVLAVVLALFSRQSRLIYSLVDTLTALAHPLPGLALLPLIIMWFGTGTGAVTAIVVHSALWPVLVNLLAGFNAVPGIYEDMGRSLSMSSAAITVEIRLRASLGYLISGLRIGWARGWRAFISAEMVFGAVGAKGGIGWYILTQRTFMNTAGLFAGIILVIFIGMLVEDGLFSVIEKCTLTKWGMKSV</sequence>
<evidence type="ECO:0000256" key="1">
    <source>
        <dbReference type="ARBA" id="ARBA00004651"/>
    </source>
</evidence>
<dbReference type="GO" id="GO:0055085">
    <property type="term" value="P:transmembrane transport"/>
    <property type="evidence" value="ECO:0007669"/>
    <property type="project" value="InterPro"/>
</dbReference>